<dbReference type="InterPro" id="IPR041471">
    <property type="entry name" value="UvrB_inter"/>
</dbReference>
<dbReference type="HAMAP" id="MF_00969">
    <property type="entry name" value="TRCF"/>
    <property type="match status" value="1"/>
</dbReference>
<dbReference type="Gene3D" id="3.40.50.11180">
    <property type="match status" value="2"/>
</dbReference>
<evidence type="ECO:0000256" key="9">
    <source>
        <dbReference type="HAMAP-Rule" id="MF_00969"/>
    </source>
</evidence>
<dbReference type="GO" id="GO:0003678">
    <property type="term" value="F:DNA helicase activity"/>
    <property type="evidence" value="ECO:0007669"/>
    <property type="project" value="TreeGrafter"/>
</dbReference>
<evidence type="ECO:0000256" key="2">
    <source>
        <dbReference type="ARBA" id="ARBA00022741"/>
    </source>
</evidence>
<evidence type="ECO:0000259" key="10">
    <source>
        <dbReference type="PROSITE" id="PS51192"/>
    </source>
</evidence>
<dbReference type="OrthoDB" id="9804325at2"/>
<dbReference type="InterPro" id="IPR036101">
    <property type="entry name" value="CarD-like/TRCF_RID_sf"/>
</dbReference>
<dbReference type="SMART" id="SM00490">
    <property type="entry name" value="HELICc"/>
    <property type="match status" value="1"/>
</dbReference>
<evidence type="ECO:0000313" key="13">
    <source>
        <dbReference type="Proteomes" id="UP000078272"/>
    </source>
</evidence>
<dbReference type="GO" id="GO:0000716">
    <property type="term" value="P:transcription-coupled nucleotide-excision repair, DNA damage recognition"/>
    <property type="evidence" value="ECO:0007669"/>
    <property type="project" value="UniProtKB-UniRule"/>
</dbReference>
<dbReference type="Pfam" id="PF00270">
    <property type="entry name" value="DEAD"/>
    <property type="match status" value="1"/>
</dbReference>
<dbReference type="GO" id="GO:0005737">
    <property type="term" value="C:cytoplasm"/>
    <property type="evidence" value="ECO:0007669"/>
    <property type="project" value="UniProtKB-SubCell"/>
</dbReference>
<dbReference type="RefSeq" id="WP_058634270.1">
    <property type="nucleotide sequence ID" value="NZ_LDPZ01000013.1"/>
</dbReference>
<evidence type="ECO:0000256" key="7">
    <source>
        <dbReference type="ARBA" id="ARBA00023125"/>
    </source>
</evidence>
<evidence type="ECO:0000313" key="12">
    <source>
        <dbReference type="EMBL" id="KTQ96742.1"/>
    </source>
</evidence>
<dbReference type="InterPro" id="IPR011545">
    <property type="entry name" value="DEAD/DEAH_box_helicase_dom"/>
</dbReference>
<dbReference type="GO" id="GO:0003684">
    <property type="term" value="F:damaged DNA binding"/>
    <property type="evidence" value="ECO:0007669"/>
    <property type="project" value="InterPro"/>
</dbReference>
<evidence type="ECO:0000256" key="5">
    <source>
        <dbReference type="ARBA" id="ARBA00022806"/>
    </source>
</evidence>
<evidence type="ECO:0000256" key="1">
    <source>
        <dbReference type="ARBA" id="ARBA00022490"/>
    </source>
</evidence>
<dbReference type="Pfam" id="PF03461">
    <property type="entry name" value="TRCF"/>
    <property type="match status" value="1"/>
</dbReference>
<dbReference type="Pfam" id="PF17757">
    <property type="entry name" value="UvrB_inter"/>
    <property type="match status" value="1"/>
</dbReference>
<keyword evidence="4 9" id="KW-0378">Hydrolase</keyword>
<reference evidence="12 13" key="1">
    <citation type="journal article" date="2016" name="Front. Microbiol.">
        <title>Genomic Resource of Rice Seed Associated Bacteria.</title>
        <authorList>
            <person name="Midha S."/>
            <person name="Bansal K."/>
            <person name="Sharma S."/>
            <person name="Kumar N."/>
            <person name="Patil P.P."/>
            <person name="Chaudhry V."/>
            <person name="Patil P.B."/>
        </authorList>
    </citation>
    <scope>NUCLEOTIDE SEQUENCE [LARGE SCALE GENOMIC DNA]</scope>
    <source>
        <strain evidence="12 13">NS226</strain>
    </source>
</reference>
<dbReference type="GO" id="GO:0006355">
    <property type="term" value="P:regulation of DNA-templated transcription"/>
    <property type="evidence" value="ECO:0007669"/>
    <property type="project" value="UniProtKB-UniRule"/>
</dbReference>
<dbReference type="Pfam" id="PF02559">
    <property type="entry name" value="CarD_TRCF_RID"/>
    <property type="match status" value="1"/>
</dbReference>
<dbReference type="STRING" id="401562.NS365_03805"/>
<protein>
    <recommendedName>
        <fullName evidence="9">Transcription-repair-coupling factor</fullName>
        <shortName evidence="9">TRCF</shortName>
        <ecNumber evidence="9">3.6.4.-</ecNumber>
    </recommendedName>
</protein>
<dbReference type="InterPro" id="IPR003711">
    <property type="entry name" value="CarD-like/TRCF_RID"/>
</dbReference>
<dbReference type="InterPro" id="IPR005118">
    <property type="entry name" value="TRCF_C"/>
</dbReference>
<feature type="domain" description="Helicase ATP-binding" evidence="10">
    <location>
        <begin position="581"/>
        <end position="742"/>
    </location>
</feature>
<proteinExistence type="inferred from homology"/>
<evidence type="ECO:0000256" key="3">
    <source>
        <dbReference type="ARBA" id="ARBA00022763"/>
    </source>
</evidence>
<dbReference type="PROSITE" id="PS51194">
    <property type="entry name" value="HELICASE_CTER"/>
    <property type="match status" value="1"/>
</dbReference>
<keyword evidence="5 12" id="KW-0347">Helicase</keyword>
<dbReference type="SUPFAM" id="SSF141259">
    <property type="entry name" value="CarD-like"/>
    <property type="match status" value="1"/>
</dbReference>
<dbReference type="Proteomes" id="UP000078272">
    <property type="component" value="Unassembled WGS sequence"/>
</dbReference>
<comment type="subcellular location">
    <subcellularLocation>
        <location evidence="9">Cytoplasm</location>
    </subcellularLocation>
</comment>
<keyword evidence="7 9" id="KW-0238">DNA-binding</keyword>
<evidence type="ECO:0000256" key="4">
    <source>
        <dbReference type="ARBA" id="ARBA00022801"/>
    </source>
</evidence>
<keyword evidence="1 9" id="KW-0963">Cytoplasm</keyword>
<dbReference type="InterPro" id="IPR037235">
    <property type="entry name" value="TRCF-like_C_D7"/>
</dbReference>
<dbReference type="PATRIC" id="fig|401562.3.peg.559"/>
<keyword evidence="3 9" id="KW-0227">DNA damage</keyword>
<dbReference type="PANTHER" id="PTHR47964:SF1">
    <property type="entry name" value="ATP-DEPENDENT DNA HELICASE HOMOLOG RECG, CHLOROPLASTIC"/>
    <property type="match status" value="1"/>
</dbReference>
<organism evidence="12 13">
    <name type="scientific">Aureimonas ureilytica</name>
    <dbReference type="NCBI Taxonomy" id="401562"/>
    <lineage>
        <taxon>Bacteria</taxon>
        <taxon>Pseudomonadati</taxon>
        <taxon>Pseudomonadota</taxon>
        <taxon>Alphaproteobacteria</taxon>
        <taxon>Hyphomicrobiales</taxon>
        <taxon>Aurantimonadaceae</taxon>
        <taxon>Aureimonas</taxon>
    </lineage>
</organism>
<dbReference type="SUPFAM" id="SSF143517">
    <property type="entry name" value="TRCF domain-like"/>
    <property type="match status" value="1"/>
</dbReference>
<dbReference type="Gene3D" id="3.90.1150.50">
    <property type="entry name" value="Transcription-repair-coupling factor, D7 domain"/>
    <property type="match status" value="1"/>
</dbReference>
<dbReference type="PANTHER" id="PTHR47964">
    <property type="entry name" value="ATP-DEPENDENT DNA HELICASE HOMOLOG RECG, CHLOROPLASTIC"/>
    <property type="match status" value="1"/>
</dbReference>
<sequence>MLQSVTIETQASNVDALVPLHPLGATASLIRERAAEAKGRPIVYVAQTVRRAKELMAILAGFDPDRSLAFFPPWDCLPYDGSSPSRSVMGQRMGVLRWLTNPDNKPEIVLTTAEALLRRVPPASIWNGLHREFRVGDRIEIREVESYLRGVGYVFDDRVDEPGEAAIRGRVIDFFPAAAPLPCRIEHEDGIVSAIRSYDPVTQRTLGSSDMLIVDPASEVPGAAPAPSGESVGREHWLCQHYETGLATLFDYVDEASVLLEDGVELRVGSFFETIANGFEEAGAGQGKRRAPKPERMFLQREEWEALVGTRLLATIHDGDESFELPRFAEMDAPWRALADYLDSQSKNMTVILAAPDMGLLKEWSRRFRRNLGRSLELDTDWATALASKKKDAGFGLVLPISHGFKVPGHKAVVVTVQDLGGSSAVSRRADSASSLLAPADATFSLGDALVHLDHGIGLLDGLTEVEQDGTKRDAVRLRYADNATLLVPVREIGALWRYGGQGTGATLDRLKGGNWIERRNRLLQDVHRTAEGLVEMARAKAKRRTKALRPDRRDFERFCGRFPHELSNDQAAAVDAVLEDLASGKPMDRLVCGDVGFGKTEVALRAAAAVAFSGRQVAIVAPTTVLAQQHMRTVQRRFAGFGIEVAHLSRLSTPAEARRVKAGLADGSIRIVVGTHAVGGKGVGFADLGLMVIDEEQRFGAKQKETLRSLGKDAHLLTLTATPIPRTLQASFVGLNDLSIVATPPVLRQPIQTVLASFEDDRVREALERETRRGGQSFVVCPRVEDIEPMRERLTRIVPDLDLAVVHGKLPAEEVDDTMLRFTEGHGDVLLATNIIESGLDVPAANTMIVWHPDRFGLSQLHQLRGRVGRGTRRGVAYLLTEPGRSLTPETERRLRTLEALNRLGAGFEISARDLDMRGAGELLGEEQAGHLQLVGLALYRHVLGRALTVASGGAVLDEWRPDVALGVAGRIPAEYVPDEETRLNLYAEIDRAHDRAGLDELAADIEDRFGKPPAATRTLLKLAEVRVRCAELGVQKMAAGPKGIAATFRTKDDAKLAAAAKLPKDWKWTDMKLVYPIATQTVAERFEAATHLLDRVDPAEE</sequence>
<dbReference type="Gene3D" id="3.40.50.300">
    <property type="entry name" value="P-loop containing nucleotide triphosphate hydrolases"/>
    <property type="match status" value="2"/>
</dbReference>
<evidence type="ECO:0000259" key="11">
    <source>
        <dbReference type="PROSITE" id="PS51194"/>
    </source>
</evidence>
<feature type="domain" description="Helicase C-terminal" evidence="11">
    <location>
        <begin position="763"/>
        <end position="917"/>
    </location>
</feature>
<keyword evidence="8 9" id="KW-0234">DNA repair</keyword>
<comment type="caution">
    <text evidence="12">The sequence shown here is derived from an EMBL/GenBank/DDBJ whole genome shotgun (WGS) entry which is preliminary data.</text>
</comment>
<dbReference type="GO" id="GO:0016787">
    <property type="term" value="F:hydrolase activity"/>
    <property type="evidence" value="ECO:0007669"/>
    <property type="project" value="UniProtKB-KW"/>
</dbReference>
<dbReference type="InterPro" id="IPR001650">
    <property type="entry name" value="Helicase_C-like"/>
</dbReference>
<comment type="function">
    <text evidence="9">Couples transcription and DNA repair by recognizing RNA polymerase (RNAP) stalled at DNA lesions. Mediates ATP-dependent release of RNAP and its truncated transcript from the DNA, and recruitment of nucleotide excision repair machinery to the damaged site.</text>
</comment>
<dbReference type="GO" id="GO:0005524">
    <property type="term" value="F:ATP binding"/>
    <property type="evidence" value="ECO:0007669"/>
    <property type="project" value="UniProtKB-UniRule"/>
</dbReference>
<dbReference type="EMBL" id="LDPZ01000013">
    <property type="protein sequence ID" value="KTQ96742.1"/>
    <property type="molecule type" value="Genomic_DNA"/>
</dbReference>
<comment type="similarity">
    <text evidence="9">In the C-terminal section; belongs to the helicase family. RecG subfamily.</text>
</comment>
<dbReference type="InterPro" id="IPR047112">
    <property type="entry name" value="RecG/Mfd"/>
</dbReference>
<gene>
    <name evidence="9" type="primary">mfd</name>
    <name evidence="12" type="ORF">NS226_06360</name>
</gene>
<evidence type="ECO:0000256" key="8">
    <source>
        <dbReference type="ARBA" id="ARBA00023204"/>
    </source>
</evidence>
<dbReference type="Pfam" id="PF00271">
    <property type="entry name" value="Helicase_C"/>
    <property type="match status" value="1"/>
</dbReference>
<dbReference type="PROSITE" id="PS51192">
    <property type="entry name" value="HELICASE_ATP_BIND_1"/>
    <property type="match status" value="1"/>
</dbReference>
<name>A0A175RAG9_9HYPH</name>
<dbReference type="SUPFAM" id="SSF52540">
    <property type="entry name" value="P-loop containing nucleoside triphosphate hydrolases"/>
    <property type="match status" value="2"/>
</dbReference>
<accession>A0A175RAG9</accession>
<dbReference type="SMART" id="SM00982">
    <property type="entry name" value="TRCF"/>
    <property type="match status" value="1"/>
</dbReference>
<dbReference type="SMART" id="SM01058">
    <property type="entry name" value="CarD_TRCF"/>
    <property type="match status" value="1"/>
</dbReference>
<dbReference type="InterPro" id="IPR014001">
    <property type="entry name" value="Helicase_ATP-bd"/>
</dbReference>
<dbReference type="Gene3D" id="3.30.2060.10">
    <property type="entry name" value="Penicillin-binding protein 1b domain"/>
    <property type="match status" value="1"/>
</dbReference>
<dbReference type="Gene3D" id="2.40.10.170">
    <property type="match status" value="1"/>
</dbReference>
<dbReference type="InterPro" id="IPR004576">
    <property type="entry name" value="Mfd"/>
</dbReference>
<dbReference type="InterPro" id="IPR027417">
    <property type="entry name" value="P-loop_NTPase"/>
</dbReference>
<dbReference type="SMART" id="SM00487">
    <property type="entry name" value="DEXDc"/>
    <property type="match status" value="1"/>
</dbReference>
<dbReference type="AlphaFoldDB" id="A0A175RAG9"/>
<dbReference type="EC" id="3.6.4.-" evidence="9"/>
<comment type="similarity">
    <text evidence="9">In the N-terminal section; belongs to the UvrB family.</text>
</comment>
<keyword evidence="6 9" id="KW-0067">ATP-binding</keyword>
<keyword evidence="2 9" id="KW-0547">Nucleotide-binding</keyword>
<evidence type="ECO:0000256" key="6">
    <source>
        <dbReference type="ARBA" id="ARBA00022840"/>
    </source>
</evidence>